<feature type="chain" id="PRO_5020986337" description="CBM1 domain-containing protein" evidence="2">
    <location>
        <begin position="20"/>
        <end position="75"/>
    </location>
</feature>
<gene>
    <name evidence="4" type="ORF">EST38_g125</name>
</gene>
<dbReference type="GO" id="GO:0005975">
    <property type="term" value="P:carbohydrate metabolic process"/>
    <property type="evidence" value="ECO:0007669"/>
    <property type="project" value="InterPro"/>
</dbReference>
<comment type="caution">
    <text evidence="4">The sequence shown here is derived from an EMBL/GenBank/DDBJ whole genome shotgun (WGS) entry which is preliminary data.</text>
</comment>
<dbReference type="SUPFAM" id="SSF57180">
    <property type="entry name" value="Cellulose-binding domain"/>
    <property type="match status" value="1"/>
</dbReference>
<keyword evidence="1 2" id="KW-0732">Signal</keyword>
<accession>A0A4Q2DZC7</accession>
<evidence type="ECO:0000313" key="4">
    <source>
        <dbReference type="EMBL" id="RXW25703.1"/>
    </source>
</evidence>
<dbReference type="Pfam" id="PF00734">
    <property type="entry name" value="CBM_1"/>
    <property type="match status" value="1"/>
</dbReference>
<dbReference type="Proteomes" id="UP000290288">
    <property type="component" value="Unassembled WGS sequence"/>
</dbReference>
<protein>
    <recommendedName>
        <fullName evidence="3">CBM1 domain-containing protein</fullName>
    </recommendedName>
</protein>
<evidence type="ECO:0000313" key="5">
    <source>
        <dbReference type="Proteomes" id="UP000290288"/>
    </source>
</evidence>
<sequence length="75" mass="8381">MKFFEAILASMLAFSVAVAAPVPDAIPPTPQCGGKYWQGPTTCTRDHYVCFKFNDNYSECIHETRVPQWSVGKPQ</sequence>
<evidence type="ECO:0000259" key="3">
    <source>
        <dbReference type="PROSITE" id="PS51164"/>
    </source>
</evidence>
<name>A0A4Q2DZC7_9AGAR</name>
<dbReference type="PROSITE" id="PS51164">
    <property type="entry name" value="CBM1_2"/>
    <property type="match status" value="1"/>
</dbReference>
<organism evidence="4 5">
    <name type="scientific">Candolleomyces aberdarensis</name>
    <dbReference type="NCBI Taxonomy" id="2316362"/>
    <lineage>
        <taxon>Eukaryota</taxon>
        <taxon>Fungi</taxon>
        <taxon>Dikarya</taxon>
        <taxon>Basidiomycota</taxon>
        <taxon>Agaricomycotina</taxon>
        <taxon>Agaricomycetes</taxon>
        <taxon>Agaricomycetidae</taxon>
        <taxon>Agaricales</taxon>
        <taxon>Agaricineae</taxon>
        <taxon>Psathyrellaceae</taxon>
        <taxon>Candolleomyces</taxon>
    </lineage>
</organism>
<dbReference type="AlphaFoldDB" id="A0A4Q2DZC7"/>
<feature type="domain" description="CBM1" evidence="3">
    <location>
        <begin position="24"/>
        <end position="61"/>
    </location>
</feature>
<proteinExistence type="predicted"/>
<reference evidence="4 5" key="1">
    <citation type="submission" date="2019-01" db="EMBL/GenBank/DDBJ databases">
        <title>Draft genome sequence of Psathyrella aberdarensis IHI B618.</title>
        <authorList>
            <person name="Buettner E."/>
            <person name="Kellner H."/>
        </authorList>
    </citation>
    <scope>NUCLEOTIDE SEQUENCE [LARGE SCALE GENOMIC DNA]</scope>
    <source>
        <strain evidence="4 5">IHI B618</strain>
    </source>
</reference>
<dbReference type="GO" id="GO:0005576">
    <property type="term" value="C:extracellular region"/>
    <property type="evidence" value="ECO:0007669"/>
    <property type="project" value="InterPro"/>
</dbReference>
<evidence type="ECO:0000256" key="1">
    <source>
        <dbReference type="ARBA" id="ARBA00022729"/>
    </source>
</evidence>
<dbReference type="InterPro" id="IPR000254">
    <property type="entry name" value="CBD"/>
</dbReference>
<dbReference type="OrthoDB" id="3001222at2759"/>
<dbReference type="SMART" id="SM00236">
    <property type="entry name" value="fCBD"/>
    <property type="match status" value="1"/>
</dbReference>
<dbReference type="EMBL" id="SDEE01000002">
    <property type="protein sequence ID" value="RXW25703.1"/>
    <property type="molecule type" value="Genomic_DNA"/>
</dbReference>
<keyword evidence="5" id="KW-1185">Reference proteome</keyword>
<dbReference type="InterPro" id="IPR035971">
    <property type="entry name" value="CBD_sf"/>
</dbReference>
<evidence type="ECO:0000256" key="2">
    <source>
        <dbReference type="SAM" id="SignalP"/>
    </source>
</evidence>
<dbReference type="GO" id="GO:0030248">
    <property type="term" value="F:cellulose binding"/>
    <property type="evidence" value="ECO:0007669"/>
    <property type="project" value="InterPro"/>
</dbReference>
<feature type="signal peptide" evidence="2">
    <location>
        <begin position="1"/>
        <end position="19"/>
    </location>
</feature>